<evidence type="ECO:0000313" key="3">
    <source>
        <dbReference type="Proteomes" id="UP000186817"/>
    </source>
</evidence>
<feature type="domain" description="Reverse transcriptase" evidence="1">
    <location>
        <begin position="186"/>
        <end position="408"/>
    </location>
</feature>
<dbReference type="Gene3D" id="3.30.70.270">
    <property type="match status" value="1"/>
</dbReference>
<accession>A0A1Q9F6E8</accession>
<dbReference type="PANTHER" id="PTHR33064:SF37">
    <property type="entry name" value="RIBONUCLEASE H"/>
    <property type="match status" value="1"/>
</dbReference>
<gene>
    <name evidence="2" type="ORF">AK812_SmicGene565</name>
</gene>
<evidence type="ECO:0000313" key="2">
    <source>
        <dbReference type="EMBL" id="OLQ15268.1"/>
    </source>
</evidence>
<dbReference type="OMA" id="ASTIACK"/>
<dbReference type="Proteomes" id="UP000186817">
    <property type="component" value="Unassembled WGS sequence"/>
</dbReference>
<sequence>MPIRPEGLQGFAGSRSVRRRLECRYHRDYMVWDCVRGLNALYSGEKLEAAAIKFGEVSATQRAALEHIFNSVQELGPPPVGLDGPGALQQLRAFDGYGEDQVPAAVKSYDSSLLSLPAGDDQPVSLASLLGEDGGKIVDDFVATRLLNQDEARRRLSQAGVVRCYSDPKLLEPRTYSKFVARLFDSGLIEMSLEEPTEKVEIFFVGKKDGRLRMVVDCRRSNQWFCPPDKVSLATADVLSRIDLSDKVGDLHVATADLKDAFYHFMLPLALRQYFGLRSLTAGELGINKVGDIEVGVNTRIHPRLRVLPMGWSHALWWCQTVHQKIVGEVGAGIDTCLQDKAAVPKGDCMHLEYVDNFVCLGTSKDQVHGLSAAGVQALRDKGLVVHEEETGHGDIKVLGWQFKGSHLRPLPHRIWRLIFAMRQLLKIGRCSGKQLERVIGHATFVGLGRREVLSIFGETYTYIHSHYYHAHRLWPSVRRELALWISLCPLLWRDLAAPWASEVTAVDASTWGLGAVVADFTPNEVRELGRFSERWRFELPQFSRPRAAALGSSMIEDDGDAAGCKWALATQHEAEARLPPMQVVEEKPLKELFEPVRKQTVDRSWKVVGRFKWRRQEGMPVLEGRASLYGIKHALRKVDAFHKRHLILSDSTAAICALDRGSTQLINRREGLCFLVGLVTLMVIRFLVALAALMVIHKQVPLPEPRKVLHQAKAKGVAPRRGSAASPSQAVNKEAVKKARAAERKKLRAEHVTLADASVSPACRDRYSVLWRTLCAEAQLDPQGIYTGSDVDLPMSQMLEDMFDSGEDLSQGEYLVAAVQFKQPHLRGTKQSLPLSRQSLAGWRKLDPPKSRLPLPWEVVCLMALEAFSQKKVEIGLYLLLAFVAYLRPGEVSRLRVCDLVAPVGTVKTWSLVLHPFEIGVPSKTAEFDETILFDIKPIQFLPSILHRRLRLGIRTKGELMFSTTVDEVRKFMNSVSDRFGMGAAVGDPHPYRLRHGGPSRDVLMKHRTLQEVQKRGRWKSFNSVRRYEKGGRVTQQLQALPKPALDKAIAAAGSIEKVASGLKSQQQIILANGNLWLRFSDLADSPYVGLAKTPSGHEGGKQIWALDSYASTIACKYGGDSCFPNGTCPKDCVPMETSDASSQPLAKNEGFRCKNMIMEWRI</sequence>
<dbReference type="EMBL" id="LSRX01000005">
    <property type="protein sequence ID" value="OLQ15268.1"/>
    <property type="molecule type" value="Genomic_DNA"/>
</dbReference>
<name>A0A1Q9F6E8_SYMMI</name>
<reference evidence="2 3" key="1">
    <citation type="submission" date="2016-02" db="EMBL/GenBank/DDBJ databases">
        <title>Genome analysis of coral dinoflagellate symbionts highlights evolutionary adaptations to a symbiotic lifestyle.</title>
        <authorList>
            <person name="Aranda M."/>
            <person name="Li Y."/>
            <person name="Liew Y.J."/>
            <person name="Baumgarten S."/>
            <person name="Simakov O."/>
            <person name="Wilson M."/>
            <person name="Piel J."/>
            <person name="Ashoor H."/>
            <person name="Bougouffa S."/>
            <person name="Bajic V.B."/>
            <person name="Ryu T."/>
            <person name="Ravasi T."/>
            <person name="Bayer T."/>
            <person name="Micklem G."/>
            <person name="Kim H."/>
            <person name="Bhak J."/>
            <person name="Lajeunesse T.C."/>
            <person name="Voolstra C.R."/>
        </authorList>
    </citation>
    <scope>NUCLEOTIDE SEQUENCE [LARGE SCALE GENOMIC DNA]</scope>
    <source>
        <strain evidence="2 3">CCMP2467</strain>
    </source>
</reference>
<organism evidence="2 3">
    <name type="scientific">Symbiodinium microadriaticum</name>
    <name type="common">Dinoflagellate</name>
    <name type="synonym">Zooxanthella microadriatica</name>
    <dbReference type="NCBI Taxonomy" id="2951"/>
    <lineage>
        <taxon>Eukaryota</taxon>
        <taxon>Sar</taxon>
        <taxon>Alveolata</taxon>
        <taxon>Dinophyceae</taxon>
        <taxon>Suessiales</taxon>
        <taxon>Symbiodiniaceae</taxon>
        <taxon>Symbiodinium</taxon>
    </lineage>
</organism>
<dbReference type="OrthoDB" id="415614at2759"/>
<keyword evidence="3" id="KW-1185">Reference proteome</keyword>
<protein>
    <submittedName>
        <fullName evidence="2">Gag-Pro-Pol polyprotein</fullName>
    </submittedName>
</protein>
<dbReference type="InterPro" id="IPR051320">
    <property type="entry name" value="Viral_Replic_Matur_Polypro"/>
</dbReference>
<dbReference type="SUPFAM" id="SSF56349">
    <property type="entry name" value="DNA breaking-rejoining enzymes"/>
    <property type="match status" value="1"/>
</dbReference>
<comment type="caution">
    <text evidence="2">The sequence shown here is derived from an EMBL/GenBank/DDBJ whole genome shotgun (WGS) entry which is preliminary data.</text>
</comment>
<dbReference type="Gene3D" id="3.10.10.10">
    <property type="entry name" value="HIV Type 1 Reverse Transcriptase, subunit A, domain 1"/>
    <property type="match status" value="1"/>
</dbReference>
<dbReference type="AlphaFoldDB" id="A0A1Q9F6E8"/>
<dbReference type="SUPFAM" id="SSF56672">
    <property type="entry name" value="DNA/RNA polymerases"/>
    <property type="match status" value="1"/>
</dbReference>
<dbReference type="PANTHER" id="PTHR33064">
    <property type="entry name" value="POL PROTEIN"/>
    <property type="match status" value="1"/>
</dbReference>
<proteinExistence type="predicted"/>
<evidence type="ECO:0000259" key="1">
    <source>
        <dbReference type="PROSITE" id="PS50878"/>
    </source>
</evidence>
<dbReference type="InterPro" id="IPR043128">
    <property type="entry name" value="Rev_trsase/Diguanyl_cyclase"/>
</dbReference>
<dbReference type="PROSITE" id="PS50878">
    <property type="entry name" value="RT_POL"/>
    <property type="match status" value="1"/>
</dbReference>
<dbReference type="InterPro" id="IPR000477">
    <property type="entry name" value="RT_dom"/>
</dbReference>
<dbReference type="InterPro" id="IPR043502">
    <property type="entry name" value="DNA/RNA_pol_sf"/>
</dbReference>
<dbReference type="GO" id="GO:0003677">
    <property type="term" value="F:DNA binding"/>
    <property type="evidence" value="ECO:0007669"/>
    <property type="project" value="InterPro"/>
</dbReference>
<dbReference type="InterPro" id="IPR011010">
    <property type="entry name" value="DNA_brk_join_enz"/>
</dbReference>